<dbReference type="OrthoDB" id="10251048at2759"/>
<name>A0A8H7PNL4_MORIS</name>
<reference evidence="1" key="1">
    <citation type="submission" date="2020-12" db="EMBL/GenBank/DDBJ databases">
        <title>Metabolic potential, ecology and presence of endohyphal bacteria is reflected in genomic diversity of Mucoromycotina.</title>
        <authorList>
            <person name="Muszewska A."/>
            <person name="Okrasinska A."/>
            <person name="Steczkiewicz K."/>
            <person name="Drgas O."/>
            <person name="Orlowska M."/>
            <person name="Perlinska-Lenart U."/>
            <person name="Aleksandrzak-Piekarczyk T."/>
            <person name="Szatraj K."/>
            <person name="Zielenkiewicz U."/>
            <person name="Pilsyk S."/>
            <person name="Malc E."/>
            <person name="Mieczkowski P."/>
            <person name="Kruszewska J.S."/>
            <person name="Biernat P."/>
            <person name="Pawlowska J."/>
        </authorList>
    </citation>
    <scope>NUCLEOTIDE SEQUENCE</scope>
    <source>
        <strain evidence="1">WA0000067209</strain>
    </source>
</reference>
<dbReference type="NCBIfam" id="TIGR01456">
    <property type="entry name" value="CECR5"/>
    <property type="match status" value="1"/>
</dbReference>
<dbReference type="InterPro" id="IPR006357">
    <property type="entry name" value="HAD-SF_hydro_IIA"/>
</dbReference>
<dbReference type="InterPro" id="IPR006353">
    <property type="entry name" value="HAD-SF_hydro_IIA_CECR5"/>
</dbReference>
<dbReference type="Proteomes" id="UP000654370">
    <property type="component" value="Unassembled WGS sequence"/>
</dbReference>
<evidence type="ECO:0000313" key="1">
    <source>
        <dbReference type="EMBL" id="KAG2177288.1"/>
    </source>
</evidence>
<dbReference type="Pfam" id="PF13344">
    <property type="entry name" value="Hydrolase_6"/>
    <property type="match status" value="1"/>
</dbReference>
<organism evidence="1 2">
    <name type="scientific">Mortierella isabellina</name>
    <name type="common">Filamentous fungus</name>
    <name type="synonym">Umbelopsis isabellina</name>
    <dbReference type="NCBI Taxonomy" id="91625"/>
    <lineage>
        <taxon>Eukaryota</taxon>
        <taxon>Fungi</taxon>
        <taxon>Fungi incertae sedis</taxon>
        <taxon>Mucoromycota</taxon>
        <taxon>Mucoromycotina</taxon>
        <taxon>Umbelopsidomycetes</taxon>
        <taxon>Umbelopsidales</taxon>
        <taxon>Umbelopsidaceae</taxon>
        <taxon>Umbelopsis</taxon>
    </lineage>
</organism>
<proteinExistence type="predicted"/>
<dbReference type="Pfam" id="PF13242">
    <property type="entry name" value="Hydrolase_like"/>
    <property type="match status" value="1"/>
</dbReference>
<dbReference type="PANTHER" id="PTHR14269:SF4">
    <property type="entry name" value="CAT EYE SYNDROME CRITICAL REGION PROTEIN 5"/>
    <property type="match status" value="1"/>
</dbReference>
<evidence type="ECO:0000313" key="2">
    <source>
        <dbReference type="Proteomes" id="UP000654370"/>
    </source>
</evidence>
<dbReference type="InterPro" id="IPR050324">
    <property type="entry name" value="CDP-alcohol_PTase-I"/>
</dbReference>
<comment type="caution">
    <text evidence="1">The sequence shown here is derived from an EMBL/GenBank/DDBJ whole genome shotgun (WGS) entry which is preliminary data.</text>
</comment>
<dbReference type="InterPro" id="IPR023214">
    <property type="entry name" value="HAD_sf"/>
</dbReference>
<dbReference type="PANTHER" id="PTHR14269">
    <property type="entry name" value="CDP-DIACYLGLYCEROL--GLYCEROL-3-PHOSPHATE 3-PHOSPHATIDYLTRANSFERASE-RELATED"/>
    <property type="match status" value="1"/>
</dbReference>
<dbReference type="SUPFAM" id="SSF56784">
    <property type="entry name" value="HAD-like"/>
    <property type="match status" value="1"/>
</dbReference>
<sequence length="382" mass="42905">MLRAFTTTRRVLVPVNGQIRLHSTTSHPKFGFALDIDGVLIKGNRVLPQARRALKLLDGENSTGKKIPFVLLTNGGGVTEEQKAAQMSRKLDLDVSNIPVCIEKVAFNISHSRKQILPSQIVLSHSPMQSLVKRYKHTPVLVVGGRGDSCRTVAEKYVIILLIIYGFQRVIQPADIHHWEKSIWPFSRVTDEEAFEAQKRFDFSREPIEAIMMFHDSRDWGLDLQIIMDVLRSKNGIIGTQRHNYNVQDTPIFFSNLWSNEYPSPRYGQGAFKTALEAIYKRHTGKDLESTSFGKPHKATYQYAETILDSLLPDKVKLQRVFAVGDNPAADIAGANAYGWTSVLVKTGIFDGKGNSEEFPADVVCEDIEEAVHWALSQEGLK</sequence>
<keyword evidence="2" id="KW-1185">Reference proteome</keyword>
<dbReference type="GO" id="GO:0046474">
    <property type="term" value="P:glycerophospholipid biosynthetic process"/>
    <property type="evidence" value="ECO:0007669"/>
    <property type="project" value="TreeGrafter"/>
</dbReference>
<accession>A0A8H7PNL4</accession>
<dbReference type="InterPro" id="IPR036412">
    <property type="entry name" value="HAD-like_sf"/>
</dbReference>
<dbReference type="GO" id="GO:0005739">
    <property type="term" value="C:mitochondrion"/>
    <property type="evidence" value="ECO:0007669"/>
    <property type="project" value="TreeGrafter"/>
</dbReference>
<dbReference type="EMBL" id="JAEPQZ010000009">
    <property type="protein sequence ID" value="KAG2177288.1"/>
    <property type="molecule type" value="Genomic_DNA"/>
</dbReference>
<dbReference type="NCBIfam" id="TIGR01460">
    <property type="entry name" value="HAD-SF-IIA"/>
    <property type="match status" value="1"/>
</dbReference>
<gene>
    <name evidence="1" type="ORF">INT43_007945</name>
</gene>
<protein>
    <recommendedName>
        <fullName evidence="3">HAD-superfamily hydrolase</fullName>
    </recommendedName>
</protein>
<dbReference type="Gene3D" id="3.40.50.1000">
    <property type="entry name" value="HAD superfamily/HAD-like"/>
    <property type="match status" value="2"/>
</dbReference>
<dbReference type="AlphaFoldDB" id="A0A8H7PNL4"/>
<evidence type="ECO:0008006" key="3">
    <source>
        <dbReference type="Google" id="ProtNLM"/>
    </source>
</evidence>